<feature type="domain" description="Response regulatory" evidence="15">
    <location>
        <begin position="715"/>
        <end position="825"/>
    </location>
</feature>
<dbReference type="AlphaFoldDB" id="A0A1H1QZV8"/>
<dbReference type="FunFam" id="1.10.287.130:FF:000001">
    <property type="entry name" value="Two-component sensor histidine kinase"/>
    <property type="match status" value="1"/>
</dbReference>
<dbReference type="InterPro" id="IPR001789">
    <property type="entry name" value="Sig_transdc_resp-reg_receiver"/>
</dbReference>
<dbReference type="FunFam" id="3.30.565.10:FF:000023">
    <property type="entry name" value="PAS domain-containing sensor histidine kinase"/>
    <property type="match status" value="1"/>
</dbReference>
<evidence type="ECO:0000256" key="10">
    <source>
        <dbReference type="ARBA" id="ARBA00022840"/>
    </source>
</evidence>
<keyword evidence="8" id="KW-0547">Nucleotide-binding</keyword>
<keyword evidence="7" id="KW-0808">Transferase</keyword>
<evidence type="ECO:0000313" key="17">
    <source>
        <dbReference type="Proteomes" id="UP000243207"/>
    </source>
</evidence>
<dbReference type="InterPro" id="IPR004358">
    <property type="entry name" value="Sig_transdc_His_kin-like_C"/>
</dbReference>
<keyword evidence="17" id="KW-1185">Reference proteome</keyword>
<dbReference type="RefSeq" id="WP_231701548.1">
    <property type="nucleotide sequence ID" value="NZ_LT629736.1"/>
</dbReference>
<evidence type="ECO:0000256" key="4">
    <source>
        <dbReference type="ARBA" id="ARBA00012438"/>
    </source>
</evidence>
<dbReference type="InterPro" id="IPR011006">
    <property type="entry name" value="CheY-like_superfamily"/>
</dbReference>
<dbReference type="CDD" id="cd19410">
    <property type="entry name" value="HK9-like_sensor"/>
    <property type="match status" value="1"/>
</dbReference>
<dbReference type="Gene3D" id="3.30.450.20">
    <property type="entry name" value="PAS domain"/>
    <property type="match status" value="1"/>
</dbReference>
<evidence type="ECO:0000256" key="8">
    <source>
        <dbReference type="ARBA" id="ARBA00022741"/>
    </source>
</evidence>
<sequence>MRVSSKLSLHLLAFLLGFSVLLLLAWQGARTQRSLLDANESVQHSLELITAAREMFSSIQDIETGERGYVITGVERYLEPYLAAQARLAERRRKLGQLLAMSGAPRPGWIGDLDRLVDRKLDISDANIEARMDSGLAGAADRLLGAGGKDAMDQLRRLFAELQSSERAKLAAQNRAVDARVHQARWIAWIGGLFAACLFCWAIWLVDRSQKRVDDQRLFLRSVVDADDNYIFVTDSRRRLLLCNEAFAGLSRSRPDALQGEGVEDLPQFDTLSPLFEGDAELLEGKPELRIAELDLFIGGRQICLQICKRAFELSAGHRLVLTVAVDISLRREMERMKNEFISTVSHELRTPLTAIRGALGMLVSGTLGTVDEQQKLLLDIAHKNSERLVRLVNDILDIEKLASGRLAFNLSPQPLLPLINNSLSTNLPYAREFDVTLQLEAPGADPGTVLVDADRFAQVMANLLSNAIKHSPRGGLVTVTVDESEDSVQIGVVDRGPGVPEEFRGRIFERFAQADSSNVRRLGGTGLGLAITRSLVEQMHGSIGFESEPDKGARFFVRLPHANSQVTVATPQPLEQEPSTQNVRSVLVLEPDDSAADFLLTMLAHQGYEVIRARSAGEARELLTHGPVHALTLSPTLRDEDCIAFLQNLREQARFRHLPILVVSVDPSQESGDRQGVMRGSAVGVMDWLNKPIDPMRVLDVVKAILRPAGGRPSILHVEDDTDLRTLLANLLAPLDVDVVGVGSLAEAREALTRSHHDLAILDLMLPDGDGSELIGELAKASPPTPVIIFSALDSPVAESRLVLKRLVKSRHESDELASLIQQLLHHWPAVDAAARNEGTP</sequence>
<dbReference type="InterPro" id="IPR003661">
    <property type="entry name" value="HisK_dim/P_dom"/>
</dbReference>
<feature type="domain" description="Histidine kinase" evidence="14">
    <location>
        <begin position="344"/>
        <end position="564"/>
    </location>
</feature>
<name>A0A1H1QZV8_9GAMM</name>
<dbReference type="InterPro" id="IPR035965">
    <property type="entry name" value="PAS-like_dom_sf"/>
</dbReference>
<dbReference type="PROSITE" id="PS50109">
    <property type="entry name" value="HIS_KIN"/>
    <property type="match status" value="1"/>
</dbReference>
<evidence type="ECO:0000256" key="7">
    <source>
        <dbReference type="ARBA" id="ARBA00022679"/>
    </source>
</evidence>
<dbReference type="PANTHER" id="PTHR43547:SF2">
    <property type="entry name" value="HYBRID SIGNAL TRANSDUCTION HISTIDINE KINASE C"/>
    <property type="match status" value="1"/>
</dbReference>
<dbReference type="GO" id="GO:0045121">
    <property type="term" value="C:membrane raft"/>
    <property type="evidence" value="ECO:0007669"/>
    <property type="project" value="UniProtKB-SubCell"/>
</dbReference>
<evidence type="ECO:0000256" key="13">
    <source>
        <dbReference type="PROSITE-ProRule" id="PRU00169"/>
    </source>
</evidence>
<dbReference type="PANTHER" id="PTHR43547">
    <property type="entry name" value="TWO-COMPONENT HISTIDINE KINASE"/>
    <property type="match status" value="1"/>
</dbReference>
<evidence type="ECO:0000313" key="16">
    <source>
        <dbReference type="EMBL" id="SDS28309.1"/>
    </source>
</evidence>
<dbReference type="Gene3D" id="3.30.565.10">
    <property type="entry name" value="Histidine kinase-like ATPase, C-terminal domain"/>
    <property type="match status" value="1"/>
</dbReference>
<dbReference type="Proteomes" id="UP000243207">
    <property type="component" value="Chromosome I"/>
</dbReference>
<protein>
    <recommendedName>
        <fullName evidence="4">histidine kinase</fullName>
        <ecNumber evidence="4">2.7.13.3</ecNumber>
    </recommendedName>
</protein>
<dbReference type="InterPro" id="IPR005467">
    <property type="entry name" value="His_kinase_dom"/>
</dbReference>
<keyword evidence="9 16" id="KW-0418">Kinase</keyword>
<dbReference type="InterPro" id="IPR036890">
    <property type="entry name" value="HATPase_C_sf"/>
</dbReference>
<dbReference type="EC" id="2.7.13.3" evidence="4"/>
<dbReference type="CDD" id="cd00082">
    <property type="entry name" value="HisKA"/>
    <property type="match status" value="1"/>
</dbReference>
<dbReference type="SUPFAM" id="SSF55785">
    <property type="entry name" value="PYP-like sensor domain (PAS domain)"/>
    <property type="match status" value="1"/>
</dbReference>
<feature type="modified residue" description="4-aspartylphosphate" evidence="13">
    <location>
        <position position="764"/>
    </location>
</feature>
<accession>A0A1H1QZV8</accession>
<dbReference type="SMART" id="SM00387">
    <property type="entry name" value="HATPase_c"/>
    <property type="match status" value="1"/>
</dbReference>
<dbReference type="GO" id="GO:0005886">
    <property type="term" value="C:plasma membrane"/>
    <property type="evidence" value="ECO:0007669"/>
    <property type="project" value="UniProtKB-SubCell"/>
</dbReference>
<evidence type="ECO:0000256" key="5">
    <source>
        <dbReference type="ARBA" id="ARBA00022475"/>
    </source>
</evidence>
<keyword evidence="10" id="KW-0067">ATP-binding</keyword>
<keyword evidence="5" id="KW-1003">Cell membrane</keyword>
<comment type="catalytic activity">
    <reaction evidence="1">
        <text>ATP + protein L-histidine = ADP + protein N-phospho-L-histidine.</text>
        <dbReference type="EC" id="2.7.13.3"/>
    </reaction>
</comment>
<proteinExistence type="predicted"/>
<evidence type="ECO:0000256" key="6">
    <source>
        <dbReference type="ARBA" id="ARBA00022553"/>
    </source>
</evidence>
<dbReference type="Pfam" id="PF05227">
    <property type="entry name" value="CHASE3"/>
    <property type="match status" value="1"/>
</dbReference>
<dbReference type="Gene3D" id="3.40.50.2300">
    <property type="match status" value="2"/>
</dbReference>
<comment type="subcellular location">
    <subcellularLocation>
        <location evidence="2">Cell membrane</location>
    </subcellularLocation>
    <subcellularLocation>
        <location evidence="3">Membrane raft</location>
        <topology evidence="3">Multi-pass membrane protein</topology>
    </subcellularLocation>
</comment>
<dbReference type="Pfam" id="PF00072">
    <property type="entry name" value="Response_reg"/>
    <property type="match status" value="1"/>
</dbReference>
<keyword evidence="11" id="KW-0902">Two-component regulatory system</keyword>
<keyword evidence="12" id="KW-0472">Membrane</keyword>
<dbReference type="Pfam" id="PF02518">
    <property type="entry name" value="HATPase_c"/>
    <property type="match status" value="1"/>
</dbReference>
<dbReference type="EMBL" id="LT629736">
    <property type="protein sequence ID" value="SDS28309.1"/>
    <property type="molecule type" value="Genomic_DNA"/>
</dbReference>
<dbReference type="InterPro" id="IPR036097">
    <property type="entry name" value="HisK_dim/P_sf"/>
</dbReference>
<evidence type="ECO:0000256" key="12">
    <source>
        <dbReference type="ARBA" id="ARBA00023136"/>
    </source>
</evidence>
<evidence type="ECO:0000256" key="1">
    <source>
        <dbReference type="ARBA" id="ARBA00000085"/>
    </source>
</evidence>
<reference evidence="17" key="1">
    <citation type="submission" date="2016-10" db="EMBL/GenBank/DDBJ databases">
        <authorList>
            <person name="Varghese N."/>
            <person name="Submissions S."/>
        </authorList>
    </citation>
    <scope>NUCLEOTIDE SEQUENCE [LARGE SCALE GENOMIC DNA]</scope>
    <source>
        <strain evidence="17">NRRL B-51270</strain>
    </source>
</reference>
<dbReference type="PRINTS" id="PR00344">
    <property type="entry name" value="BCTRLSENSOR"/>
</dbReference>
<keyword evidence="6 13" id="KW-0597">Phosphoprotein</keyword>
<dbReference type="SMART" id="SM00448">
    <property type="entry name" value="REC"/>
    <property type="match status" value="2"/>
</dbReference>
<gene>
    <name evidence="16" type="ORF">SAMN05216421_1239</name>
</gene>
<evidence type="ECO:0000256" key="11">
    <source>
        <dbReference type="ARBA" id="ARBA00023012"/>
    </source>
</evidence>
<dbReference type="Gene3D" id="1.10.287.130">
    <property type="match status" value="1"/>
</dbReference>
<dbReference type="SUPFAM" id="SSF47384">
    <property type="entry name" value="Homodimeric domain of signal transducing histidine kinase"/>
    <property type="match status" value="1"/>
</dbReference>
<dbReference type="SUPFAM" id="SSF55874">
    <property type="entry name" value="ATPase domain of HSP90 chaperone/DNA topoisomerase II/histidine kinase"/>
    <property type="match status" value="1"/>
</dbReference>
<dbReference type="InterPro" id="IPR003594">
    <property type="entry name" value="HATPase_dom"/>
</dbReference>
<dbReference type="STRING" id="487184.SAMN05216421_1239"/>
<dbReference type="SUPFAM" id="SSF52172">
    <property type="entry name" value="CheY-like"/>
    <property type="match status" value="2"/>
</dbReference>
<dbReference type="SMART" id="SM00388">
    <property type="entry name" value="HisKA"/>
    <property type="match status" value="1"/>
</dbReference>
<feature type="domain" description="Response regulatory" evidence="15">
    <location>
        <begin position="586"/>
        <end position="707"/>
    </location>
</feature>
<comment type="caution">
    <text evidence="13">Lacks conserved residue(s) required for the propagation of feature annotation.</text>
</comment>
<evidence type="ECO:0000256" key="3">
    <source>
        <dbReference type="ARBA" id="ARBA00004314"/>
    </source>
</evidence>
<dbReference type="GO" id="GO:0005524">
    <property type="term" value="F:ATP binding"/>
    <property type="evidence" value="ECO:0007669"/>
    <property type="project" value="UniProtKB-KW"/>
</dbReference>
<dbReference type="PROSITE" id="PS50110">
    <property type="entry name" value="RESPONSE_REGULATORY"/>
    <property type="match status" value="2"/>
</dbReference>
<evidence type="ECO:0000259" key="15">
    <source>
        <dbReference type="PROSITE" id="PS50110"/>
    </source>
</evidence>
<evidence type="ECO:0000256" key="9">
    <source>
        <dbReference type="ARBA" id="ARBA00022777"/>
    </source>
</evidence>
<evidence type="ECO:0000256" key="2">
    <source>
        <dbReference type="ARBA" id="ARBA00004236"/>
    </source>
</evidence>
<dbReference type="GO" id="GO:0000155">
    <property type="term" value="F:phosphorelay sensor kinase activity"/>
    <property type="evidence" value="ECO:0007669"/>
    <property type="project" value="InterPro"/>
</dbReference>
<dbReference type="CDD" id="cd16922">
    <property type="entry name" value="HATPase_EvgS-ArcB-TorS-like"/>
    <property type="match status" value="1"/>
</dbReference>
<dbReference type="InterPro" id="IPR007891">
    <property type="entry name" value="CHASE3"/>
</dbReference>
<dbReference type="CDD" id="cd00156">
    <property type="entry name" value="REC"/>
    <property type="match status" value="1"/>
</dbReference>
<dbReference type="Pfam" id="PF00512">
    <property type="entry name" value="HisKA"/>
    <property type="match status" value="1"/>
</dbReference>
<evidence type="ECO:0000259" key="14">
    <source>
        <dbReference type="PROSITE" id="PS50109"/>
    </source>
</evidence>
<organism evidence="16 17">
    <name type="scientific">Halopseudomonas xinjiangensis</name>
    <dbReference type="NCBI Taxonomy" id="487184"/>
    <lineage>
        <taxon>Bacteria</taxon>
        <taxon>Pseudomonadati</taxon>
        <taxon>Pseudomonadota</taxon>
        <taxon>Gammaproteobacteria</taxon>
        <taxon>Pseudomonadales</taxon>
        <taxon>Pseudomonadaceae</taxon>
        <taxon>Halopseudomonas</taxon>
    </lineage>
</organism>